<dbReference type="Pfam" id="PF03224">
    <property type="entry name" value="V-ATPase_H_N"/>
    <property type="match status" value="1"/>
</dbReference>
<dbReference type="InterPro" id="IPR016024">
    <property type="entry name" value="ARM-type_fold"/>
</dbReference>
<organism evidence="1 2">
    <name type="scientific">Rhizopus delemar</name>
    <dbReference type="NCBI Taxonomy" id="936053"/>
    <lineage>
        <taxon>Eukaryota</taxon>
        <taxon>Fungi</taxon>
        <taxon>Fungi incertae sedis</taxon>
        <taxon>Mucoromycota</taxon>
        <taxon>Mucoromycotina</taxon>
        <taxon>Mucoromycetes</taxon>
        <taxon>Mucorales</taxon>
        <taxon>Mucorineae</taxon>
        <taxon>Rhizopodaceae</taxon>
        <taxon>Rhizopus</taxon>
    </lineage>
</organism>
<dbReference type="AlphaFoldDB" id="A0A9P7C104"/>
<reference evidence="1 2" key="1">
    <citation type="journal article" date="2020" name="Microb. Genom.">
        <title>Genetic diversity of clinical and environmental Mucorales isolates obtained from an investigation of mucormycosis cases among solid organ transplant recipients.</title>
        <authorList>
            <person name="Nguyen M.H."/>
            <person name="Kaul D."/>
            <person name="Muto C."/>
            <person name="Cheng S.J."/>
            <person name="Richter R.A."/>
            <person name="Bruno V.M."/>
            <person name="Liu G."/>
            <person name="Beyhan S."/>
            <person name="Sundermann A.J."/>
            <person name="Mounaud S."/>
            <person name="Pasculle A.W."/>
            <person name="Nierman W.C."/>
            <person name="Driscoll E."/>
            <person name="Cumbie R."/>
            <person name="Clancy C.J."/>
            <person name="Dupont C.L."/>
        </authorList>
    </citation>
    <scope>NUCLEOTIDE SEQUENCE [LARGE SCALE GENOMIC DNA]</scope>
    <source>
        <strain evidence="1 2">GL24</strain>
    </source>
</reference>
<dbReference type="Proteomes" id="UP000740926">
    <property type="component" value="Unassembled WGS sequence"/>
</dbReference>
<name>A0A9P7C104_9FUNG</name>
<proteinExistence type="predicted"/>
<keyword evidence="2" id="KW-1185">Reference proteome</keyword>
<evidence type="ECO:0000313" key="2">
    <source>
        <dbReference type="Proteomes" id="UP000740926"/>
    </source>
</evidence>
<dbReference type="SUPFAM" id="SSF48371">
    <property type="entry name" value="ARM repeat"/>
    <property type="match status" value="1"/>
</dbReference>
<sequence>MLTAIPPNIPPPQVETISPTLARDDLVEEVKLTIISHPYLDDTMNKIRQEPIPWEEYTNVGLISENEMAMIKHVENKSVEELEPIMTEV</sequence>
<gene>
    <name evidence="1" type="ORF">G6F50_017128</name>
</gene>
<comment type="caution">
    <text evidence="1">The sequence shown here is derived from an EMBL/GenBank/DDBJ whole genome shotgun (WGS) entry which is preliminary data.</text>
</comment>
<dbReference type="GO" id="GO:0000221">
    <property type="term" value="C:vacuolar proton-transporting V-type ATPase, V1 domain"/>
    <property type="evidence" value="ECO:0007669"/>
    <property type="project" value="InterPro"/>
</dbReference>
<dbReference type="GO" id="GO:0046961">
    <property type="term" value="F:proton-transporting ATPase activity, rotational mechanism"/>
    <property type="evidence" value="ECO:0007669"/>
    <property type="project" value="InterPro"/>
</dbReference>
<protein>
    <submittedName>
        <fullName evidence="1">Uncharacterized protein</fullName>
    </submittedName>
</protein>
<evidence type="ECO:0000313" key="1">
    <source>
        <dbReference type="EMBL" id="KAG1530714.1"/>
    </source>
</evidence>
<dbReference type="EMBL" id="JAANIU010011962">
    <property type="protein sequence ID" value="KAG1530714.1"/>
    <property type="molecule type" value="Genomic_DNA"/>
</dbReference>
<dbReference type="InterPro" id="IPR011989">
    <property type="entry name" value="ARM-like"/>
</dbReference>
<accession>A0A9P7C104</accession>
<dbReference type="Gene3D" id="1.25.10.10">
    <property type="entry name" value="Leucine-rich Repeat Variant"/>
    <property type="match status" value="1"/>
</dbReference>
<dbReference type="InterPro" id="IPR004908">
    <property type="entry name" value="ATPase_V1-cplx_hsu"/>
</dbReference>